<organism evidence="1 2">
    <name type="scientific">Shewanella benthica</name>
    <dbReference type="NCBI Taxonomy" id="43661"/>
    <lineage>
        <taxon>Bacteria</taxon>
        <taxon>Pseudomonadati</taxon>
        <taxon>Pseudomonadota</taxon>
        <taxon>Gammaproteobacteria</taxon>
        <taxon>Alteromonadales</taxon>
        <taxon>Shewanellaceae</taxon>
        <taxon>Shewanella</taxon>
    </lineage>
</organism>
<proteinExistence type="predicted"/>
<dbReference type="KEGG" id="sbk:SHEWBE_3863"/>
<dbReference type="EMBL" id="LS483452">
    <property type="protein sequence ID" value="SQH77826.1"/>
    <property type="molecule type" value="Genomic_DNA"/>
</dbReference>
<reference evidence="2" key="1">
    <citation type="submission" date="2018-06" db="EMBL/GenBank/DDBJ databases">
        <authorList>
            <person name="Cea G.-C."/>
            <person name="William W."/>
        </authorList>
    </citation>
    <scope>NUCLEOTIDE SEQUENCE [LARGE SCALE GENOMIC DNA]</scope>
    <source>
        <strain evidence="2">DB21MT-2</strain>
    </source>
</reference>
<protein>
    <submittedName>
        <fullName evidence="1">Uncharacterized protein</fullName>
    </submittedName>
</protein>
<gene>
    <name evidence="1" type="ORF">SHEWBE_3863</name>
</gene>
<sequence length="37" mass="4238">MDVIKIKNNLSPDDILMKIDNSGMVRQVVQEQLITTH</sequence>
<evidence type="ECO:0000313" key="1">
    <source>
        <dbReference type="EMBL" id="SQH77826.1"/>
    </source>
</evidence>
<dbReference type="Proteomes" id="UP000250123">
    <property type="component" value="Chromosome SHEWBE"/>
</dbReference>
<accession>A0A330M5Q2</accession>
<evidence type="ECO:0000313" key="2">
    <source>
        <dbReference type="Proteomes" id="UP000250123"/>
    </source>
</evidence>
<dbReference type="AlphaFoldDB" id="A0A330M5Q2"/>
<name>A0A330M5Q2_9GAMM</name>